<comment type="caution">
    <text evidence="3">The sequence shown here is derived from an EMBL/GenBank/DDBJ whole genome shotgun (WGS) entry which is preliminary data.</text>
</comment>
<dbReference type="InterPro" id="IPR052925">
    <property type="entry name" value="Phage_Integrase-like_Recomb"/>
</dbReference>
<evidence type="ECO:0008006" key="5">
    <source>
        <dbReference type="Google" id="ProtNLM"/>
    </source>
</evidence>
<organism evidence="3 4">
    <name type="scientific">Puccinia striiformis f. sp. tritici PST-78</name>
    <dbReference type="NCBI Taxonomy" id="1165861"/>
    <lineage>
        <taxon>Eukaryota</taxon>
        <taxon>Fungi</taxon>
        <taxon>Dikarya</taxon>
        <taxon>Basidiomycota</taxon>
        <taxon>Pucciniomycotina</taxon>
        <taxon>Pucciniomycetes</taxon>
        <taxon>Pucciniales</taxon>
        <taxon>Pucciniaceae</taxon>
        <taxon>Puccinia</taxon>
    </lineage>
</organism>
<protein>
    <recommendedName>
        <fullName evidence="5">Tyr recombinase domain-containing protein</fullName>
    </recommendedName>
</protein>
<dbReference type="PANTHER" id="PTHR34605:SF3">
    <property type="entry name" value="P CELL-TYPE AGGLUTINATION PROTEIN MAP4-LIKE-RELATED"/>
    <property type="match status" value="1"/>
</dbReference>
<accession>A0A0L0VAJ8</accession>
<keyword evidence="1" id="KW-0238">DNA-binding</keyword>
<dbReference type="GO" id="GO:0006310">
    <property type="term" value="P:DNA recombination"/>
    <property type="evidence" value="ECO:0007669"/>
    <property type="project" value="InterPro"/>
</dbReference>
<sequence>MLILLKIPALLNNSTYPKEATTEDQQFLLGYRWNTLLSYNTGFNKFIKFAKATQRTPFKLPLSKQDVYAFCYWAGRNTDSPSGHDIAANTLVKYLAGLQAWHLYHEVKHPDTKQKVTILIKSSAKTDANLPALPKKKAAGLDDVLGMVDYLMKGEAAHRAMMDVTLVAFWGMARLLELTCEEKMQALWKETALLTSDVTFYHAVVSKPGLGLNSQFQDFLRFKIFTSRIKNCKRATSPHSSPPPNCLQSDTVGVPQRRRNRMRLISDLRSKDECPGRSPNDIPTIIKEHDLSGACDPKEAGRETSLFGYYSSGNGDRVHITKDTYCRLLKTITQVNVNKSLTGHLFRVGGASLRFALGVSVPEICPLGRWTSDCYKLYLGEYSPQEIYTTERIIAQLDSCWTT</sequence>
<dbReference type="GO" id="GO:0015074">
    <property type="term" value="P:DNA integration"/>
    <property type="evidence" value="ECO:0007669"/>
    <property type="project" value="InterPro"/>
</dbReference>
<feature type="region of interest" description="Disordered" evidence="2">
    <location>
        <begin position="234"/>
        <end position="253"/>
    </location>
</feature>
<evidence type="ECO:0000313" key="3">
    <source>
        <dbReference type="EMBL" id="KNE96292.1"/>
    </source>
</evidence>
<keyword evidence="4" id="KW-1185">Reference proteome</keyword>
<name>A0A0L0VAJ8_9BASI</name>
<dbReference type="PANTHER" id="PTHR34605">
    <property type="entry name" value="PHAGE_INTEGRASE DOMAIN-CONTAINING PROTEIN"/>
    <property type="match status" value="1"/>
</dbReference>
<dbReference type="InterPro" id="IPR013762">
    <property type="entry name" value="Integrase-like_cat_sf"/>
</dbReference>
<reference evidence="4" key="1">
    <citation type="submission" date="2014-03" db="EMBL/GenBank/DDBJ databases">
        <title>The Genome Sequence of Puccinia striiformis f. sp. tritici PST-78.</title>
        <authorList>
            <consortium name="The Broad Institute Genome Sequencing Platform"/>
            <person name="Cuomo C."/>
            <person name="Hulbert S."/>
            <person name="Chen X."/>
            <person name="Walker B."/>
            <person name="Young S.K."/>
            <person name="Zeng Q."/>
            <person name="Gargeya S."/>
            <person name="Fitzgerald M."/>
            <person name="Haas B."/>
            <person name="Abouelleil A."/>
            <person name="Alvarado L."/>
            <person name="Arachchi H.M."/>
            <person name="Berlin A.M."/>
            <person name="Chapman S.B."/>
            <person name="Goldberg J."/>
            <person name="Griggs A."/>
            <person name="Gujja S."/>
            <person name="Hansen M."/>
            <person name="Howarth C."/>
            <person name="Imamovic A."/>
            <person name="Larimer J."/>
            <person name="McCowan C."/>
            <person name="Montmayeur A."/>
            <person name="Murphy C."/>
            <person name="Neiman D."/>
            <person name="Pearson M."/>
            <person name="Priest M."/>
            <person name="Roberts A."/>
            <person name="Saif S."/>
            <person name="Shea T."/>
            <person name="Sisk P."/>
            <person name="Sykes S."/>
            <person name="Wortman J."/>
            <person name="Nusbaum C."/>
            <person name="Birren B."/>
        </authorList>
    </citation>
    <scope>NUCLEOTIDE SEQUENCE [LARGE SCALE GENOMIC DNA]</scope>
    <source>
        <strain evidence="4">race PST-78</strain>
    </source>
</reference>
<dbReference type="Gene3D" id="1.10.443.10">
    <property type="entry name" value="Intergrase catalytic core"/>
    <property type="match status" value="1"/>
</dbReference>
<evidence type="ECO:0000313" key="4">
    <source>
        <dbReference type="Proteomes" id="UP000054564"/>
    </source>
</evidence>
<evidence type="ECO:0000256" key="1">
    <source>
        <dbReference type="ARBA" id="ARBA00023125"/>
    </source>
</evidence>
<evidence type="ECO:0000256" key="2">
    <source>
        <dbReference type="SAM" id="MobiDB-lite"/>
    </source>
</evidence>
<dbReference type="STRING" id="1165861.A0A0L0VAJ8"/>
<dbReference type="GO" id="GO:0003677">
    <property type="term" value="F:DNA binding"/>
    <property type="evidence" value="ECO:0007669"/>
    <property type="project" value="UniProtKB-KW"/>
</dbReference>
<dbReference type="Gene3D" id="1.10.150.130">
    <property type="match status" value="1"/>
</dbReference>
<dbReference type="SUPFAM" id="SSF47823">
    <property type="entry name" value="lambda integrase-like, N-terminal domain"/>
    <property type="match status" value="1"/>
</dbReference>
<proteinExistence type="predicted"/>
<dbReference type="EMBL" id="AJIL01000084">
    <property type="protein sequence ID" value="KNE96292.1"/>
    <property type="molecule type" value="Genomic_DNA"/>
</dbReference>
<dbReference type="InterPro" id="IPR010998">
    <property type="entry name" value="Integrase_recombinase_N"/>
</dbReference>
<dbReference type="Proteomes" id="UP000054564">
    <property type="component" value="Unassembled WGS sequence"/>
</dbReference>
<dbReference type="AlphaFoldDB" id="A0A0L0VAJ8"/>
<gene>
    <name evidence="3" type="ORF">PSTG_10411</name>
</gene>